<dbReference type="CDD" id="cd07067">
    <property type="entry name" value="HP_PGM_like"/>
    <property type="match status" value="1"/>
</dbReference>
<dbReference type="AlphaFoldDB" id="A0A3Q9BKF2"/>
<protein>
    <submittedName>
        <fullName evidence="3">Histidine phosphatase family protein</fullName>
    </submittedName>
</protein>
<dbReference type="SUPFAM" id="SSF53254">
    <property type="entry name" value="Phosphoglycerate mutase-like"/>
    <property type="match status" value="1"/>
</dbReference>
<evidence type="ECO:0000256" key="1">
    <source>
        <dbReference type="PIRSR" id="PIRSR613078-1"/>
    </source>
</evidence>
<dbReference type="OrthoDB" id="9782128at2"/>
<sequence>MQRLYFVRHGQTELNAADHVQGGDIDSPLLEQSKEDAIKTGKYLSDKAISHIISSPQLRALHTARLIRSQFKQAIPLEEDSLLKEFGYGKWEGLYIPDLAEKYQEIFYHLRNEPHLYDPSSFEGETYTSLITRGTKSILHHAKKYPDSDLLFVGHSITLTSTVLSLAGYDLKDIRSQTPMANTSITRLIRDGDTFSLDSWNYIDHLNE</sequence>
<feature type="binding site" evidence="2">
    <location>
        <position position="59"/>
    </location>
    <ligand>
        <name>substrate</name>
    </ligand>
</feature>
<dbReference type="InterPro" id="IPR029033">
    <property type="entry name" value="His_PPase_superfam"/>
</dbReference>
<name>A0A3Q9BKF2_9LACT</name>
<dbReference type="GO" id="GO:0016791">
    <property type="term" value="F:phosphatase activity"/>
    <property type="evidence" value="ECO:0007669"/>
    <property type="project" value="TreeGrafter"/>
</dbReference>
<evidence type="ECO:0000313" key="4">
    <source>
        <dbReference type="Proteomes" id="UP000273326"/>
    </source>
</evidence>
<keyword evidence="4" id="KW-1185">Reference proteome</keyword>
<dbReference type="RefSeq" id="WP_126109962.1">
    <property type="nucleotide sequence ID" value="NZ_CP034465.1"/>
</dbReference>
<dbReference type="SMART" id="SM00855">
    <property type="entry name" value="PGAM"/>
    <property type="match status" value="1"/>
</dbReference>
<dbReference type="EMBL" id="CP034465">
    <property type="protein sequence ID" value="AZP04493.1"/>
    <property type="molecule type" value="Genomic_DNA"/>
</dbReference>
<proteinExistence type="predicted"/>
<dbReference type="PANTHER" id="PTHR48100">
    <property type="entry name" value="BROAD-SPECIFICITY PHOSPHATASE YOR283W-RELATED"/>
    <property type="match status" value="1"/>
</dbReference>
<reference evidence="4" key="1">
    <citation type="submission" date="2018-12" db="EMBL/GenBank/DDBJ databases">
        <title>Complete genome sequencing of Jeotgalibaca sp. H21T32.</title>
        <authorList>
            <person name="Bae J.-W."/>
            <person name="Lee S.-Y."/>
        </authorList>
    </citation>
    <scope>NUCLEOTIDE SEQUENCE [LARGE SCALE GENOMIC DNA]</scope>
    <source>
        <strain evidence="4">H21T32</strain>
    </source>
</reference>
<gene>
    <name evidence="3" type="ORF">EJN90_07530</name>
</gene>
<feature type="binding site" evidence="2">
    <location>
        <begin position="85"/>
        <end position="88"/>
    </location>
    <ligand>
        <name>substrate</name>
    </ligand>
</feature>
<evidence type="ECO:0000256" key="2">
    <source>
        <dbReference type="PIRSR" id="PIRSR613078-2"/>
    </source>
</evidence>
<feature type="active site" description="Tele-phosphohistidine intermediate" evidence="1">
    <location>
        <position position="9"/>
    </location>
</feature>
<dbReference type="InterPro" id="IPR013078">
    <property type="entry name" value="His_Pase_superF_clade-1"/>
</dbReference>
<dbReference type="Gene3D" id="3.40.50.1240">
    <property type="entry name" value="Phosphoglycerate mutase-like"/>
    <property type="match status" value="1"/>
</dbReference>
<feature type="active site" description="Proton donor/acceptor" evidence="1">
    <location>
        <position position="85"/>
    </location>
</feature>
<dbReference type="KEGG" id="jeh:EJN90_07530"/>
<dbReference type="PANTHER" id="PTHR48100:SF1">
    <property type="entry name" value="HISTIDINE PHOSPHATASE FAMILY PROTEIN-RELATED"/>
    <property type="match status" value="1"/>
</dbReference>
<dbReference type="InterPro" id="IPR050275">
    <property type="entry name" value="PGM_Phosphatase"/>
</dbReference>
<dbReference type="Pfam" id="PF00300">
    <property type="entry name" value="His_Phos_1"/>
    <property type="match status" value="1"/>
</dbReference>
<dbReference type="GO" id="GO:0005737">
    <property type="term" value="C:cytoplasm"/>
    <property type="evidence" value="ECO:0007669"/>
    <property type="project" value="TreeGrafter"/>
</dbReference>
<evidence type="ECO:0000313" key="3">
    <source>
        <dbReference type="EMBL" id="AZP04493.1"/>
    </source>
</evidence>
<feature type="binding site" evidence="2">
    <location>
        <begin position="8"/>
        <end position="15"/>
    </location>
    <ligand>
        <name>substrate</name>
    </ligand>
</feature>
<dbReference type="Proteomes" id="UP000273326">
    <property type="component" value="Chromosome"/>
</dbReference>
<organism evidence="3 4">
    <name type="scientific">Jeotgalibaca ciconiae</name>
    <dbReference type="NCBI Taxonomy" id="2496265"/>
    <lineage>
        <taxon>Bacteria</taxon>
        <taxon>Bacillati</taxon>
        <taxon>Bacillota</taxon>
        <taxon>Bacilli</taxon>
        <taxon>Lactobacillales</taxon>
        <taxon>Carnobacteriaceae</taxon>
        <taxon>Jeotgalibaca</taxon>
    </lineage>
</organism>
<accession>A0A3Q9BKF2</accession>